<accession>A0A7C9J8W2</accession>
<dbReference type="AlphaFoldDB" id="A0A7C9J8W2"/>
<dbReference type="EMBL" id="WVUD01000010">
    <property type="protein sequence ID" value="MYL83098.1"/>
    <property type="molecule type" value="Genomic_DNA"/>
</dbReference>
<dbReference type="OrthoDB" id="5443147at2"/>
<sequence length="360" mass="38004">MSCTVRHTVDATAVDCAAIIAGSQVPLPYALDVLLAGVRLCLRSNSPSLIEALTRYYGDFIGDGQGEPDVTIWAIDGPSPPVALPFILHGQAGAKEEYCDLADGRVVRKRRTGLWLVFGRTGNAILGPCARQPQQVANCINARFADWLLCRGAKLVHAAGVALGQRGLAVSGFAGAGKSTLALEIMRHGADFVTNDRALVGRDAQGLSLAGIARPPRVNPGTILGNDRLHGLLPDEVRQAYAKLPSGELWALERKYDVPIAACFGPGRVRLAAKLEALVVLAWKPGGGAMQADWTTLSRREEYLPAVTKDLGVLFENGPCAADNDGYRALFGDCPVLALTGGVDFAKAAALCLDVLGRSA</sequence>
<comment type="caution">
    <text evidence="1">The sequence shown here is derived from an EMBL/GenBank/DDBJ whole genome shotgun (WGS) entry which is preliminary data.</text>
</comment>
<dbReference type="InterPro" id="IPR027597">
    <property type="entry name" value="HprK-rel_B"/>
</dbReference>
<protein>
    <submittedName>
        <fullName evidence="1">HprK-related kinase B</fullName>
    </submittedName>
</protein>
<dbReference type="NCBIfam" id="TIGR04355">
    <property type="entry name" value="HprK_rel_B"/>
    <property type="match status" value="1"/>
</dbReference>
<dbReference type="GO" id="GO:0016301">
    <property type="term" value="F:kinase activity"/>
    <property type="evidence" value="ECO:0007669"/>
    <property type="project" value="UniProtKB-KW"/>
</dbReference>
<proteinExistence type="predicted"/>
<dbReference type="SUPFAM" id="SSF53795">
    <property type="entry name" value="PEP carboxykinase-like"/>
    <property type="match status" value="1"/>
</dbReference>
<evidence type="ECO:0000313" key="2">
    <source>
        <dbReference type="Proteomes" id="UP000482487"/>
    </source>
</evidence>
<keyword evidence="1" id="KW-0808">Transferase</keyword>
<gene>
    <name evidence="1" type="ORF">GTA51_08105</name>
</gene>
<dbReference type="Gene3D" id="3.40.50.300">
    <property type="entry name" value="P-loop containing nucleotide triphosphate hydrolases"/>
    <property type="match status" value="1"/>
</dbReference>
<organism evidence="1 2">
    <name type="scientific">Solidesulfovibrio aerotolerans</name>
    <dbReference type="NCBI Taxonomy" id="295255"/>
    <lineage>
        <taxon>Bacteria</taxon>
        <taxon>Pseudomonadati</taxon>
        <taxon>Thermodesulfobacteriota</taxon>
        <taxon>Desulfovibrionia</taxon>
        <taxon>Desulfovibrionales</taxon>
        <taxon>Desulfovibrionaceae</taxon>
        <taxon>Solidesulfovibrio</taxon>
    </lineage>
</organism>
<name>A0A7C9J8W2_9BACT</name>
<dbReference type="Proteomes" id="UP000482487">
    <property type="component" value="Unassembled WGS sequence"/>
</dbReference>
<reference evidence="1 2" key="1">
    <citation type="submission" date="2020-01" db="EMBL/GenBank/DDBJ databases">
        <title>Genome sequence of Desulfovibrio aerotolerans DSM 16695(T).</title>
        <authorList>
            <person name="Karnachuk O."/>
            <person name="Avakyan M."/>
            <person name="Mardanov A."/>
            <person name="Kadnikov V."/>
            <person name="Ravin N."/>
        </authorList>
    </citation>
    <scope>NUCLEOTIDE SEQUENCE [LARGE SCALE GENOMIC DNA]</scope>
    <source>
        <strain evidence="1 2">DSM 16695</strain>
    </source>
</reference>
<keyword evidence="1" id="KW-0418">Kinase</keyword>
<dbReference type="RefSeq" id="WP_160960153.1">
    <property type="nucleotide sequence ID" value="NZ_WVUD01000010.1"/>
</dbReference>
<evidence type="ECO:0000313" key="1">
    <source>
        <dbReference type="EMBL" id="MYL83098.1"/>
    </source>
</evidence>
<dbReference type="InterPro" id="IPR027417">
    <property type="entry name" value="P-loop_NTPase"/>
</dbReference>
<keyword evidence="2" id="KW-1185">Reference proteome</keyword>